<comment type="caution">
    <text evidence="13">The sequence shown here is derived from an EMBL/GenBank/DDBJ whole genome shotgun (WGS) entry which is preliminary data.</text>
</comment>
<keyword evidence="3" id="KW-0997">Cell inner membrane</keyword>
<keyword evidence="2 12" id="KW-1003">Cell membrane</keyword>
<dbReference type="NCBIfam" id="TIGR00494">
    <property type="entry name" value="crcB"/>
    <property type="match status" value="1"/>
</dbReference>
<evidence type="ECO:0000256" key="4">
    <source>
        <dbReference type="ARBA" id="ARBA00022692"/>
    </source>
</evidence>
<keyword evidence="5 12" id="KW-1133">Transmembrane helix</keyword>
<keyword evidence="12" id="KW-0479">Metal-binding</keyword>
<keyword evidence="6 12" id="KW-0915">Sodium</keyword>
<accession>A0A4S8EXM9</accession>
<evidence type="ECO:0000256" key="7">
    <source>
        <dbReference type="ARBA" id="ARBA00023065"/>
    </source>
</evidence>
<evidence type="ECO:0000256" key="9">
    <source>
        <dbReference type="ARBA" id="ARBA00023303"/>
    </source>
</evidence>
<gene>
    <name evidence="12 13" type="primary">crcB</name>
    <name evidence="12" type="synonym">fluC</name>
    <name evidence="13" type="ORF">E9531_11955</name>
</gene>
<comment type="subcellular location">
    <subcellularLocation>
        <location evidence="1 12">Cell membrane</location>
        <topology evidence="1 12">Multi-pass membrane protein</topology>
    </subcellularLocation>
</comment>
<dbReference type="PANTHER" id="PTHR28259">
    <property type="entry name" value="FLUORIDE EXPORT PROTEIN 1-RELATED"/>
    <property type="match status" value="1"/>
</dbReference>
<keyword evidence="14" id="KW-1185">Reference proteome</keyword>
<keyword evidence="9 12" id="KW-0407">Ion channel</keyword>
<comment type="catalytic activity">
    <reaction evidence="11">
        <text>fluoride(in) = fluoride(out)</text>
        <dbReference type="Rhea" id="RHEA:76159"/>
        <dbReference type="ChEBI" id="CHEBI:17051"/>
    </reaction>
    <physiologicalReaction direction="left-to-right" evidence="11">
        <dbReference type="Rhea" id="RHEA:76160"/>
    </physiologicalReaction>
</comment>
<protein>
    <recommendedName>
        <fullName evidence="12">Fluoride-specific ion channel FluC</fullName>
    </recommendedName>
</protein>
<feature type="transmembrane region" description="Helical" evidence="12">
    <location>
        <begin position="44"/>
        <end position="66"/>
    </location>
</feature>
<dbReference type="GO" id="GO:0140114">
    <property type="term" value="P:cellular detoxification of fluoride"/>
    <property type="evidence" value="ECO:0007669"/>
    <property type="project" value="UniProtKB-UniRule"/>
</dbReference>
<dbReference type="OrthoDB" id="9806299at2"/>
<dbReference type="GO" id="GO:0046872">
    <property type="term" value="F:metal ion binding"/>
    <property type="evidence" value="ECO:0007669"/>
    <property type="project" value="UniProtKB-KW"/>
</dbReference>
<feature type="binding site" evidence="12">
    <location>
        <position position="86"/>
    </location>
    <ligand>
        <name>Na(+)</name>
        <dbReference type="ChEBI" id="CHEBI:29101"/>
        <note>structural</note>
    </ligand>
</feature>
<keyword evidence="12" id="KW-0813">Transport</keyword>
<evidence type="ECO:0000313" key="13">
    <source>
        <dbReference type="EMBL" id="THT99657.1"/>
    </source>
</evidence>
<feature type="transmembrane region" description="Helical" evidence="12">
    <location>
        <begin position="111"/>
        <end position="131"/>
    </location>
</feature>
<organism evidence="13 14">
    <name type="scientific">Lampropedia puyangensis</name>
    <dbReference type="NCBI Taxonomy" id="1330072"/>
    <lineage>
        <taxon>Bacteria</taxon>
        <taxon>Pseudomonadati</taxon>
        <taxon>Pseudomonadota</taxon>
        <taxon>Betaproteobacteria</taxon>
        <taxon>Burkholderiales</taxon>
        <taxon>Comamonadaceae</taxon>
        <taxon>Lampropedia</taxon>
    </lineage>
</organism>
<name>A0A4S8EXM9_9BURK</name>
<keyword evidence="8 12" id="KW-0472">Membrane</keyword>
<keyword evidence="4 12" id="KW-0812">Transmembrane</keyword>
<dbReference type="Proteomes" id="UP000308917">
    <property type="component" value="Unassembled WGS sequence"/>
</dbReference>
<keyword evidence="7 12" id="KW-0406">Ion transport</keyword>
<evidence type="ECO:0000256" key="6">
    <source>
        <dbReference type="ARBA" id="ARBA00023053"/>
    </source>
</evidence>
<dbReference type="InterPro" id="IPR003691">
    <property type="entry name" value="FluC"/>
</dbReference>
<dbReference type="GO" id="GO:0062054">
    <property type="term" value="F:fluoride channel activity"/>
    <property type="evidence" value="ECO:0007669"/>
    <property type="project" value="UniProtKB-UniRule"/>
</dbReference>
<comment type="function">
    <text evidence="12">Fluoride-specific ion channel. Important for reducing fluoride concentration in the cell, thus reducing its toxicity.</text>
</comment>
<comment type="activity regulation">
    <text evidence="12">Na(+) is not transported, but it plays an essential structural role and its presence is essential for fluoride channel function.</text>
</comment>
<evidence type="ECO:0000256" key="12">
    <source>
        <dbReference type="HAMAP-Rule" id="MF_00454"/>
    </source>
</evidence>
<evidence type="ECO:0000256" key="5">
    <source>
        <dbReference type="ARBA" id="ARBA00022989"/>
    </source>
</evidence>
<evidence type="ECO:0000256" key="10">
    <source>
        <dbReference type="ARBA" id="ARBA00035120"/>
    </source>
</evidence>
<sequence length="140" mass="14950">MSIPITFTGVALVAIGGAFGSVARYAISGTVTQWLQTIAPATRFPWHTWSINLLGCLIMGVMAGFALRHDWLNQSMRLLLMTGLMGGFTTFSAFGLEALDLVLQKHWSTALAYTLSSVVLGVLAVAIGLFLSSGSLSLQR</sequence>
<dbReference type="Pfam" id="PF02537">
    <property type="entry name" value="CRCB"/>
    <property type="match status" value="1"/>
</dbReference>
<evidence type="ECO:0000256" key="11">
    <source>
        <dbReference type="ARBA" id="ARBA00035585"/>
    </source>
</evidence>
<reference evidence="13 14" key="1">
    <citation type="journal article" date="2015" name="Antonie Van Leeuwenhoek">
        <title>Lampropedia puyangensis sp. nov., isolated from symptomatic bark of Populus ? euramericana canker and emended description of Lampropedia hyalina (Ehrenberg 1832) Lee et al. 2004.</title>
        <authorList>
            <person name="Li Y."/>
            <person name="Wang T."/>
            <person name="Piao C.G."/>
            <person name="Wang L.F."/>
            <person name="Tian G.Z."/>
            <person name="Zhu T.H."/>
            <person name="Guo M.W."/>
        </authorList>
    </citation>
    <scope>NUCLEOTIDE SEQUENCE [LARGE SCALE GENOMIC DNA]</scope>
    <source>
        <strain evidence="13 14">2-bin</strain>
    </source>
</reference>
<dbReference type="HAMAP" id="MF_00454">
    <property type="entry name" value="FluC"/>
    <property type="match status" value="1"/>
</dbReference>
<feature type="transmembrane region" description="Helical" evidence="12">
    <location>
        <begin position="78"/>
        <end position="99"/>
    </location>
</feature>
<evidence type="ECO:0000256" key="2">
    <source>
        <dbReference type="ARBA" id="ARBA00022475"/>
    </source>
</evidence>
<evidence type="ECO:0000256" key="1">
    <source>
        <dbReference type="ARBA" id="ARBA00004651"/>
    </source>
</evidence>
<feature type="binding site" evidence="12">
    <location>
        <position position="89"/>
    </location>
    <ligand>
        <name>Na(+)</name>
        <dbReference type="ChEBI" id="CHEBI:29101"/>
        <note>structural</note>
    </ligand>
</feature>
<dbReference type="AlphaFoldDB" id="A0A4S8EXM9"/>
<evidence type="ECO:0000313" key="14">
    <source>
        <dbReference type="Proteomes" id="UP000308917"/>
    </source>
</evidence>
<comment type="similarity">
    <text evidence="10 12">Belongs to the fluoride channel Fluc/FEX (TC 1.A.43) family.</text>
</comment>
<dbReference type="RefSeq" id="WP_136573996.1">
    <property type="nucleotide sequence ID" value="NZ_STFG01000013.1"/>
</dbReference>
<proteinExistence type="inferred from homology"/>
<dbReference type="EMBL" id="STFG01000013">
    <property type="protein sequence ID" value="THT99657.1"/>
    <property type="molecule type" value="Genomic_DNA"/>
</dbReference>
<evidence type="ECO:0000256" key="8">
    <source>
        <dbReference type="ARBA" id="ARBA00023136"/>
    </source>
</evidence>
<dbReference type="PANTHER" id="PTHR28259:SF1">
    <property type="entry name" value="FLUORIDE EXPORT PROTEIN 1-RELATED"/>
    <property type="match status" value="1"/>
</dbReference>
<evidence type="ECO:0000256" key="3">
    <source>
        <dbReference type="ARBA" id="ARBA00022519"/>
    </source>
</evidence>
<dbReference type="GO" id="GO:0005886">
    <property type="term" value="C:plasma membrane"/>
    <property type="evidence" value="ECO:0007669"/>
    <property type="project" value="UniProtKB-SubCell"/>
</dbReference>